<dbReference type="Pfam" id="PF12728">
    <property type="entry name" value="HTH_17"/>
    <property type="match status" value="1"/>
</dbReference>
<dbReference type="OrthoDB" id="166697at2"/>
<feature type="domain" description="HTH merR-type" evidence="1">
    <location>
        <begin position="29"/>
        <end position="72"/>
    </location>
</feature>
<evidence type="ECO:0000313" key="3">
    <source>
        <dbReference type="Proteomes" id="UP000235653"/>
    </source>
</evidence>
<accession>A0A2P5P8B2</accession>
<protein>
    <submittedName>
        <fullName evidence="2">Helix-turn-helix domain-containing protein</fullName>
    </submittedName>
</protein>
<proteinExistence type="predicted"/>
<keyword evidence="3" id="KW-1185">Reference proteome</keyword>
<dbReference type="SUPFAM" id="SSF46955">
    <property type="entry name" value="Putative DNA-binding domain"/>
    <property type="match status" value="1"/>
</dbReference>
<name>A0A2P5P8B2_9CHLR</name>
<dbReference type="CDD" id="cd04762">
    <property type="entry name" value="HTH_MerR-trunc"/>
    <property type="match status" value="1"/>
</dbReference>
<dbReference type="InterPro" id="IPR009061">
    <property type="entry name" value="DNA-bd_dom_put_sf"/>
</dbReference>
<dbReference type="PROSITE" id="PS50937">
    <property type="entry name" value="HTH_MERR_2"/>
    <property type="match status" value="1"/>
</dbReference>
<dbReference type="InterPro" id="IPR041657">
    <property type="entry name" value="HTH_17"/>
</dbReference>
<dbReference type="NCBIfam" id="TIGR01764">
    <property type="entry name" value="excise"/>
    <property type="match status" value="1"/>
</dbReference>
<sequence length="232" mass="26199">MYSFQVVLNLVYTRFYEIFTDFYVVNDDLLTIGEAAEILGVSEPALRTWTDEGQIKAFVTPGGHRRYLRSELKKFIGLNQKRLGIKSLTEKLEGTAAVHREIGAGPWRTHLDEADQHRFAALGRQLLALLTQCLTKPSKPEDTFSAAREIGRSYGELTGELNMPLVASVSAFIRHRQPMLTATFDMMKRGEITDRQMAEAMPLIDRAIDEALISLVQAREEQSANIDEETHN</sequence>
<gene>
    <name evidence="2" type="ORF">JP09_001255</name>
</gene>
<dbReference type="AlphaFoldDB" id="A0A2P5P8B2"/>
<evidence type="ECO:0000259" key="1">
    <source>
        <dbReference type="PROSITE" id="PS50937"/>
    </source>
</evidence>
<dbReference type="Proteomes" id="UP000235653">
    <property type="component" value="Unassembled WGS sequence"/>
</dbReference>
<evidence type="ECO:0000313" key="2">
    <source>
        <dbReference type="EMBL" id="PPD58542.1"/>
    </source>
</evidence>
<dbReference type="SMART" id="SM00422">
    <property type="entry name" value="HTH_MERR"/>
    <property type="match status" value="1"/>
</dbReference>
<reference evidence="2 3" key="1">
    <citation type="journal article" date="2017" name="ISME J.">
        <title>Grape pomace compost harbors organohalide-respiring Dehalogenimonas species with novel reductive dehalogenase genes.</title>
        <authorList>
            <person name="Yang Y."/>
            <person name="Higgins S.A."/>
            <person name="Yan J."/>
            <person name="Simsir B."/>
            <person name="Chourey K."/>
            <person name="Iyer R."/>
            <person name="Hettich R.L."/>
            <person name="Baldwin B."/>
            <person name="Ogles D.M."/>
            <person name="Loffler F.E."/>
        </authorList>
    </citation>
    <scope>NUCLEOTIDE SEQUENCE [LARGE SCALE GENOMIC DNA]</scope>
    <source>
        <strain evidence="2 3">GP</strain>
    </source>
</reference>
<dbReference type="EMBL" id="JQAN02000006">
    <property type="protein sequence ID" value="PPD58542.1"/>
    <property type="molecule type" value="Genomic_DNA"/>
</dbReference>
<dbReference type="GO" id="GO:0003677">
    <property type="term" value="F:DNA binding"/>
    <property type="evidence" value="ECO:0007669"/>
    <property type="project" value="InterPro"/>
</dbReference>
<comment type="caution">
    <text evidence="2">The sequence shown here is derived from an EMBL/GenBank/DDBJ whole genome shotgun (WGS) entry which is preliminary data.</text>
</comment>
<dbReference type="Gene3D" id="1.10.1660.10">
    <property type="match status" value="1"/>
</dbReference>
<dbReference type="InterPro" id="IPR000551">
    <property type="entry name" value="MerR-type_HTH_dom"/>
</dbReference>
<dbReference type="GO" id="GO:0006355">
    <property type="term" value="P:regulation of DNA-templated transcription"/>
    <property type="evidence" value="ECO:0007669"/>
    <property type="project" value="InterPro"/>
</dbReference>
<organism evidence="2 3">
    <name type="scientific">Dehalogenimonas etheniformans</name>
    <dbReference type="NCBI Taxonomy" id="1536648"/>
    <lineage>
        <taxon>Bacteria</taxon>
        <taxon>Bacillati</taxon>
        <taxon>Chloroflexota</taxon>
        <taxon>Dehalococcoidia</taxon>
        <taxon>Dehalococcoidales</taxon>
        <taxon>Dehalococcoidaceae</taxon>
        <taxon>Dehalogenimonas</taxon>
    </lineage>
</organism>
<dbReference type="InterPro" id="IPR010093">
    <property type="entry name" value="SinI_DNA-bd"/>
</dbReference>